<reference evidence="1" key="1">
    <citation type="submission" date="2020-10" db="EMBL/GenBank/DDBJ databases">
        <authorList>
            <person name="Gilroy R."/>
        </authorList>
    </citation>
    <scope>NUCLEOTIDE SEQUENCE</scope>
    <source>
        <strain evidence="1">F6-4510</strain>
    </source>
</reference>
<dbReference type="GO" id="GO:0016884">
    <property type="term" value="F:carbon-nitrogen ligase activity, with glutamine as amido-N-donor"/>
    <property type="evidence" value="ECO:0007669"/>
    <property type="project" value="InterPro"/>
</dbReference>
<accession>A0A9D9DZF2</accession>
<evidence type="ECO:0000313" key="2">
    <source>
        <dbReference type="Proteomes" id="UP000823611"/>
    </source>
</evidence>
<dbReference type="Gene3D" id="1.10.1510.10">
    <property type="entry name" value="Uncharacterised protein YqeY/AIM41 PF09424, N-terminal domain"/>
    <property type="match status" value="1"/>
</dbReference>
<dbReference type="PANTHER" id="PTHR28055">
    <property type="entry name" value="ALTERED INHERITANCE OF MITOCHONDRIA PROTEIN 41, MITOCHONDRIAL"/>
    <property type="match status" value="1"/>
</dbReference>
<dbReference type="SUPFAM" id="SSF89095">
    <property type="entry name" value="GatB/YqeY motif"/>
    <property type="match status" value="1"/>
</dbReference>
<protein>
    <submittedName>
        <fullName evidence="1">GatB/YqeY domain-containing protein</fullName>
    </submittedName>
</protein>
<dbReference type="InterPro" id="IPR019004">
    <property type="entry name" value="YqeY/Aim41"/>
</dbReference>
<dbReference type="PANTHER" id="PTHR28055:SF1">
    <property type="entry name" value="ALTERED INHERITANCE OF MITOCHONDRIA PROTEIN 41, MITOCHONDRIAL"/>
    <property type="match status" value="1"/>
</dbReference>
<dbReference type="InterPro" id="IPR003789">
    <property type="entry name" value="Asn/Gln_tRNA_amidoTrase-B-like"/>
</dbReference>
<dbReference type="AlphaFoldDB" id="A0A9D9DZF2"/>
<dbReference type="EMBL" id="JADIMX010000128">
    <property type="protein sequence ID" value="MBO8435040.1"/>
    <property type="molecule type" value="Genomic_DNA"/>
</dbReference>
<dbReference type="InterPro" id="IPR023168">
    <property type="entry name" value="GatB_Yqey_C_2"/>
</dbReference>
<evidence type="ECO:0000313" key="1">
    <source>
        <dbReference type="EMBL" id="MBO8435040.1"/>
    </source>
</evidence>
<sequence>MSLKERLLQDMKDAMKAKDTVKKNTVQLIRSGVLQIEKDKQIELDDDGVLDVIAKELKKRRDSLPEFEKSGRTDLIENLNKEIDVLLGYLPEQLTEEEIQEIVDETIKEVQAESIKDMGKVMTAVTPKVKGRADNKIVSSYVKKLLQK</sequence>
<dbReference type="Proteomes" id="UP000823611">
    <property type="component" value="Unassembled WGS sequence"/>
</dbReference>
<dbReference type="Pfam" id="PF09424">
    <property type="entry name" value="YqeY"/>
    <property type="match status" value="1"/>
</dbReference>
<name>A0A9D9DZF2_9FIRM</name>
<gene>
    <name evidence="1" type="ORF">IAC55_06950</name>
</gene>
<comment type="caution">
    <text evidence="1">The sequence shown here is derived from an EMBL/GenBank/DDBJ whole genome shotgun (WGS) entry which is preliminary data.</text>
</comment>
<dbReference type="Gene3D" id="1.10.10.410">
    <property type="match status" value="1"/>
</dbReference>
<dbReference type="InterPro" id="IPR042184">
    <property type="entry name" value="YqeY/Aim41_N"/>
</dbReference>
<proteinExistence type="predicted"/>
<reference evidence="1" key="2">
    <citation type="journal article" date="2021" name="PeerJ">
        <title>Extensive microbial diversity within the chicken gut microbiome revealed by metagenomics and culture.</title>
        <authorList>
            <person name="Gilroy R."/>
            <person name="Ravi A."/>
            <person name="Getino M."/>
            <person name="Pursley I."/>
            <person name="Horton D.L."/>
            <person name="Alikhan N.F."/>
            <person name="Baker D."/>
            <person name="Gharbi K."/>
            <person name="Hall N."/>
            <person name="Watson M."/>
            <person name="Adriaenssens E.M."/>
            <person name="Foster-Nyarko E."/>
            <person name="Jarju S."/>
            <person name="Secka A."/>
            <person name="Antonio M."/>
            <person name="Oren A."/>
            <person name="Chaudhuri R.R."/>
            <person name="La Ragione R."/>
            <person name="Hildebrand F."/>
            <person name="Pallen M.J."/>
        </authorList>
    </citation>
    <scope>NUCLEOTIDE SEQUENCE</scope>
    <source>
        <strain evidence="1">F6-4510</strain>
    </source>
</reference>
<organism evidence="1 2">
    <name type="scientific">Candidatus Fimicola merdigallinarum</name>
    <dbReference type="NCBI Taxonomy" id="2840819"/>
    <lineage>
        <taxon>Bacteria</taxon>
        <taxon>Bacillati</taxon>
        <taxon>Bacillota</taxon>
        <taxon>Clostridia</taxon>
        <taxon>Lachnospirales</taxon>
        <taxon>Lachnospiraceae</taxon>
        <taxon>Lachnospiraceae incertae sedis</taxon>
        <taxon>Candidatus Fimicola</taxon>
    </lineage>
</organism>